<keyword evidence="7" id="KW-0813">Transport</keyword>
<feature type="transmembrane region" description="Helical" evidence="7">
    <location>
        <begin position="138"/>
        <end position="164"/>
    </location>
</feature>
<dbReference type="PANTHER" id="PTHR19317:SF1">
    <property type="entry name" value="PRA1 FAMILY PROTEIN H"/>
    <property type="match status" value="1"/>
</dbReference>
<dbReference type="PANTHER" id="PTHR19317">
    <property type="entry name" value="PRENYLATED RAB ACCEPTOR 1-RELATED"/>
    <property type="match status" value="1"/>
</dbReference>
<dbReference type="Proteomes" id="UP001396334">
    <property type="component" value="Unassembled WGS sequence"/>
</dbReference>
<feature type="transmembrane region" description="Helical" evidence="7">
    <location>
        <begin position="62"/>
        <end position="82"/>
    </location>
</feature>
<dbReference type="Pfam" id="PF03208">
    <property type="entry name" value="PRA1"/>
    <property type="match status" value="1"/>
</dbReference>
<feature type="transmembrane region" description="Helical" evidence="7">
    <location>
        <begin position="184"/>
        <end position="201"/>
    </location>
</feature>
<dbReference type="EMBL" id="JBBPBN010000001">
    <property type="protein sequence ID" value="KAK9046407.1"/>
    <property type="molecule type" value="Genomic_DNA"/>
</dbReference>
<keyword evidence="5 7" id="KW-1133">Transmembrane helix</keyword>
<comment type="similarity">
    <text evidence="3 7">Belongs to the PRA1 family.</text>
</comment>
<evidence type="ECO:0000256" key="6">
    <source>
        <dbReference type="ARBA" id="ARBA00023136"/>
    </source>
</evidence>
<comment type="subcellular location">
    <subcellularLocation>
        <location evidence="2">Endomembrane system</location>
        <topology evidence="2">Multi-pass membrane protein</topology>
    </subcellularLocation>
    <subcellularLocation>
        <location evidence="7">Membrane</location>
        <topology evidence="7">Multi-pass membrane protein</topology>
    </subcellularLocation>
</comment>
<evidence type="ECO:0000256" key="5">
    <source>
        <dbReference type="ARBA" id="ARBA00022989"/>
    </source>
</evidence>
<evidence type="ECO:0000313" key="8">
    <source>
        <dbReference type="EMBL" id="KAK9046407.1"/>
    </source>
</evidence>
<evidence type="ECO:0000256" key="1">
    <source>
        <dbReference type="ARBA" id="ARBA00002501"/>
    </source>
</evidence>
<evidence type="ECO:0000256" key="4">
    <source>
        <dbReference type="ARBA" id="ARBA00022692"/>
    </source>
</evidence>
<evidence type="ECO:0000313" key="9">
    <source>
        <dbReference type="Proteomes" id="UP001396334"/>
    </source>
</evidence>
<dbReference type="InterPro" id="IPR004895">
    <property type="entry name" value="Prenylated_rab_accept_PRA1"/>
</dbReference>
<keyword evidence="6 7" id="KW-0472">Membrane</keyword>
<reference evidence="8 9" key="1">
    <citation type="journal article" date="2024" name="G3 (Bethesda)">
        <title>Genome assembly of Hibiscus sabdariffa L. provides insights into metabolisms of medicinal natural products.</title>
        <authorList>
            <person name="Kim T."/>
        </authorList>
    </citation>
    <scope>NUCLEOTIDE SEQUENCE [LARGE SCALE GENOMIC DNA]</scope>
    <source>
        <strain evidence="8">TK-2024</strain>
        <tissue evidence="8">Old leaves</tissue>
    </source>
</reference>
<feature type="transmembrane region" description="Helical" evidence="7">
    <location>
        <begin position="206"/>
        <end position="224"/>
    </location>
</feature>
<gene>
    <name evidence="8" type="ORF">V6N11_052295</name>
</gene>
<evidence type="ECO:0000256" key="2">
    <source>
        <dbReference type="ARBA" id="ARBA00004127"/>
    </source>
</evidence>
<protein>
    <recommendedName>
        <fullName evidence="7">PRA1 family protein</fullName>
    </recommendedName>
</protein>
<organism evidence="8 9">
    <name type="scientific">Hibiscus sabdariffa</name>
    <name type="common">roselle</name>
    <dbReference type="NCBI Taxonomy" id="183260"/>
    <lineage>
        <taxon>Eukaryota</taxon>
        <taxon>Viridiplantae</taxon>
        <taxon>Streptophyta</taxon>
        <taxon>Embryophyta</taxon>
        <taxon>Tracheophyta</taxon>
        <taxon>Spermatophyta</taxon>
        <taxon>Magnoliopsida</taxon>
        <taxon>eudicotyledons</taxon>
        <taxon>Gunneridae</taxon>
        <taxon>Pentapetalae</taxon>
        <taxon>rosids</taxon>
        <taxon>malvids</taxon>
        <taxon>Malvales</taxon>
        <taxon>Malvaceae</taxon>
        <taxon>Malvoideae</taxon>
        <taxon>Hibiscus</taxon>
    </lineage>
</organism>
<accession>A0ABR2U9K4</accession>
<comment type="function">
    <text evidence="1 7">May be involved in both secretory and endocytic intracellular trafficking in the endosomal/prevacuolar compartments.</text>
</comment>
<evidence type="ECO:0000256" key="7">
    <source>
        <dbReference type="RuleBase" id="RU363107"/>
    </source>
</evidence>
<proteinExistence type="inferred from homology"/>
<keyword evidence="4 7" id="KW-0812">Transmembrane</keyword>
<sequence>MFSSNPLSLSVPDPTFESWLRDSGYLDVIDDHQTAAAAASTTTSSTPTISESTITIPISSFLFGYLVSFFSHLWTLLSLLTFNPFAKLTTNDFSGETPSWTKGFFADFGSYSFPASVSQARLRAQENVKRYARNYASLFILFFACSLYQLPLALVGLISSLALWDSFRFFSDKWGLDRFPVSQLILVRIVQCATAIILLWLNVQMALCCTLGVSYIVMILHAAFRKLTPTKQPSRAGDQLLFSEIQKQPLYA</sequence>
<comment type="caution">
    <text evidence="8">The sequence shown here is derived from an EMBL/GenBank/DDBJ whole genome shotgun (WGS) entry which is preliminary data.</text>
</comment>
<name>A0ABR2U9K4_9ROSI</name>
<keyword evidence="9" id="KW-1185">Reference proteome</keyword>
<evidence type="ECO:0000256" key="3">
    <source>
        <dbReference type="ARBA" id="ARBA00006483"/>
    </source>
</evidence>